<dbReference type="AlphaFoldDB" id="C7N8K0"/>
<feature type="region of interest" description="Disordered" evidence="11">
    <location>
        <begin position="241"/>
        <end position="268"/>
    </location>
</feature>
<dbReference type="GO" id="GO:0009279">
    <property type="term" value="C:cell outer membrane"/>
    <property type="evidence" value="ECO:0007669"/>
    <property type="project" value="UniProtKB-SubCell"/>
</dbReference>
<keyword evidence="16" id="KW-1185">Reference proteome</keyword>
<dbReference type="RefSeq" id="WP_012806662.1">
    <property type="nucleotide sequence ID" value="NC_013192.1"/>
</dbReference>
<evidence type="ECO:0000256" key="3">
    <source>
        <dbReference type="ARBA" id="ARBA00022452"/>
    </source>
</evidence>
<dbReference type="InterPro" id="IPR036942">
    <property type="entry name" value="Beta-barrel_TonB_sf"/>
</dbReference>
<dbReference type="GO" id="GO:0015344">
    <property type="term" value="F:siderophore uptake transmembrane transporter activity"/>
    <property type="evidence" value="ECO:0007669"/>
    <property type="project" value="TreeGrafter"/>
</dbReference>
<keyword evidence="6 10" id="KW-0798">TonB box</keyword>
<dbReference type="SUPFAM" id="SSF56935">
    <property type="entry name" value="Porins"/>
    <property type="match status" value="1"/>
</dbReference>
<dbReference type="KEGG" id="lba:Lebu_0571"/>
<feature type="compositionally biased region" description="Basic and acidic residues" evidence="11">
    <location>
        <begin position="241"/>
        <end position="264"/>
    </location>
</feature>
<dbReference type="CDD" id="cd01347">
    <property type="entry name" value="ligand_gated_channel"/>
    <property type="match status" value="1"/>
</dbReference>
<dbReference type="Proteomes" id="UP000001910">
    <property type="component" value="Chromosome"/>
</dbReference>
<feature type="domain" description="TonB-dependent receptor-like beta-barrel" evidence="13">
    <location>
        <begin position="259"/>
        <end position="666"/>
    </location>
</feature>
<sequence length="696" mass="78275">MLKKLMILSLIAASLMAFGEEKNDTFDIMLEETVVTGIKNDDIQKSGQIKNTTVVTYQDIHDKGYNTVEEVLKHTPGINFVNNGFGYIADVRGQGEQGATKNVKILVDGTPLNILDTSHAILPLNSIAVEDIEKIEIVNGGGTVLYGGGTTGGVINIITKKTQDEFMKSKIYYQNSSFDTNKYGIGTSVKFADKFLLNLGYEGIDGKGYRYRDKKNGKNLRGGFTYDITDNQTLSFKATRYDEDTKESDGIKKVQMDRDRRQDGDTLTDSNLKRTEFSLNYEIKPTDNLAFSLLGYNQKTVRKYEQSIPAEKANLSGMRPGNSRPNPGGSSRPGGNMPNFSAGQVNHITKGGFKDTKNGIDLKGKYNYGSGDIIFGYEYIKNKSSRNAYGGLYMWSQKLFSTSNVDIDMEKDTHSVFIQNKHSFTDKLDGILGYRYEHADYDIYRTDGTNSVNNKSKKNNNAYEAGLNFKYSDTGNVYAKYERGYRSPSPAEMVDKTPTTGYILNNLKSEKYDTYEIGVKDILGPSFVSITGFYTKKDDEILRNMIGHGIHWTHRNLPKTERKGIELFAEQYLEPFRINESVSYIDAKITKGTDKGKKIPYVSRIKATLGANYEVVKGLNITADLNYFSDSVDEKYEKIKAYSTTDLGMNYTHKTGLGLQAGIKNVFNKKYYRYKNGDSYIPEAERTYYVGVSYNF</sequence>
<evidence type="ECO:0000259" key="14">
    <source>
        <dbReference type="Pfam" id="PF07715"/>
    </source>
</evidence>
<dbReference type="InterPro" id="IPR010917">
    <property type="entry name" value="TonB_rcpt_CS"/>
</dbReference>
<dbReference type="EMBL" id="CP001685">
    <property type="protein sequence ID" value="ACV38481.1"/>
    <property type="molecule type" value="Genomic_DNA"/>
</dbReference>
<feature type="region of interest" description="Disordered" evidence="11">
    <location>
        <begin position="312"/>
        <end position="341"/>
    </location>
</feature>
<proteinExistence type="inferred from homology"/>
<evidence type="ECO:0000256" key="9">
    <source>
        <dbReference type="PROSITE-ProRule" id="PRU01360"/>
    </source>
</evidence>
<organism evidence="15 16">
    <name type="scientific">Leptotrichia buccalis (strain ATCC 14201 / DSM 1135 / JCM 12969 / NCTC 10249 / C-1013-b)</name>
    <dbReference type="NCBI Taxonomy" id="523794"/>
    <lineage>
        <taxon>Bacteria</taxon>
        <taxon>Fusobacteriati</taxon>
        <taxon>Fusobacteriota</taxon>
        <taxon>Fusobacteriia</taxon>
        <taxon>Fusobacteriales</taxon>
        <taxon>Leptotrichiaceae</taxon>
        <taxon>Leptotrichia</taxon>
    </lineage>
</organism>
<gene>
    <name evidence="15" type="ordered locus">Lebu_0571</name>
</gene>
<evidence type="ECO:0000256" key="1">
    <source>
        <dbReference type="ARBA" id="ARBA00004571"/>
    </source>
</evidence>
<evidence type="ECO:0000256" key="12">
    <source>
        <dbReference type="SAM" id="SignalP"/>
    </source>
</evidence>
<comment type="similarity">
    <text evidence="9 10">Belongs to the TonB-dependent receptor family.</text>
</comment>
<keyword evidence="7 9" id="KW-0472">Membrane</keyword>
<dbReference type="eggNOG" id="COG4772">
    <property type="taxonomic scope" value="Bacteria"/>
</dbReference>
<dbReference type="OrthoDB" id="78201at2"/>
<keyword evidence="3 9" id="KW-1134">Transmembrane beta strand</keyword>
<evidence type="ECO:0000256" key="11">
    <source>
        <dbReference type="SAM" id="MobiDB-lite"/>
    </source>
</evidence>
<reference evidence="15 16" key="1">
    <citation type="journal article" date="2009" name="Stand. Genomic Sci.">
        <title>Complete genome sequence of Leptotrichia buccalis type strain (C-1013-b).</title>
        <authorList>
            <person name="Ivanova N."/>
            <person name="Gronow S."/>
            <person name="Lapidus A."/>
            <person name="Copeland A."/>
            <person name="Glavina Del Rio T."/>
            <person name="Nolan M."/>
            <person name="Lucas S."/>
            <person name="Chen F."/>
            <person name="Tice H."/>
            <person name="Cheng J.F."/>
            <person name="Saunders E."/>
            <person name="Bruce D."/>
            <person name="Goodwin L."/>
            <person name="Brettin T."/>
            <person name="Detter J.C."/>
            <person name="Han C."/>
            <person name="Pitluck S."/>
            <person name="Mikhailova N."/>
            <person name="Pati A."/>
            <person name="Mavrommatis K."/>
            <person name="Chen A."/>
            <person name="Palaniappan K."/>
            <person name="Land M."/>
            <person name="Hauser L."/>
            <person name="Chang Y.J."/>
            <person name="Jeffries C.D."/>
            <person name="Chain P."/>
            <person name="Rohde C."/>
            <person name="Goker M."/>
            <person name="Bristow J."/>
            <person name="Eisen J.A."/>
            <person name="Markowitz V."/>
            <person name="Hugenholtz P."/>
            <person name="Kyrpides N.C."/>
            <person name="Klenk H.P."/>
        </authorList>
    </citation>
    <scope>NUCLEOTIDE SEQUENCE [LARGE SCALE GENOMIC DNA]</scope>
    <source>
        <strain evidence="16">ATCC 14201 / DSM 1135 / JCM 12969 / NCTC 10249 / C-1013-b</strain>
    </source>
</reference>
<feature type="chain" id="PRO_5002980887" evidence="12">
    <location>
        <begin position="20"/>
        <end position="696"/>
    </location>
</feature>
<feature type="signal peptide" evidence="12">
    <location>
        <begin position="1"/>
        <end position="19"/>
    </location>
</feature>
<evidence type="ECO:0000259" key="13">
    <source>
        <dbReference type="Pfam" id="PF00593"/>
    </source>
</evidence>
<dbReference type="InterPro" id="IPR037066">
    <property type="entry name" value="Plug_dom_sf"/>
</dbReference>
<dbReference type="Pfam" id="PF07715">
    <property type="entry name" value="Plug"/>
    <property type="match status" value="1"/>
</dbReference>
<dbReference type="PANTHER" id="PTHR30069">
    <property type="entry name" value="TONB-DEPENDENT OUTER MEMBRANE RECEPTOR"/>
    <property type="match status" value="1"/>
</dbReference>
<keyword evidence="2 9" id="KW-0813">Transport</keyword>
<feature type="compositionally biased region" description="Low complexity" evidence="11">
    <location>
        <begin position="317"/>
        <end position="339"/>
    </location>
</feature>
<evidence type="ECO:0000256" key="5">
    <source>
        <dbReference type="ARBA" id="ARBA00022729"/>
    </source>
</evidence>
<dbReference type="PANTHER" id="PTHR30069:SF27">
    <property type="entry name" value="BLL4766 PROTEIN"/>
    <property type="match status" value="1"/>
</dbReference>
<keyword evidence="5 12" id="KW-0732">Signal</keyword>
<evidence type="ECO:0000313" key="15">
    <source>
        <dbReference type="EMBL" id="ACV38481.1"/>
    </source>
</evidence>
<evidence type="ECO:0000256" key="2">
    <source>
        <dbReference type="ARBA" id="ARBA00022448"/>
    </source>
</evidence>
<dbReference type="Gene3D" id="2.170.130.10">
    <property type="entry name" value="TonB-dependent receptor, plug domain"/>
    <property type="match status" value="1"/>
</dbReference>
<feature type="domain" description="TonB-dependent receptor plug" evidence="14">
    <location>
        <begin position="50"/>
        <end position="154"/>
    </location>
</feature>
<dbReference type="PROSITE" id="PS01156">
    <property type="entry name" value="TONB_DEPENDENT_REC_2"/>
    <property type="match status" value="1"/>
</dbReference>
<dbReference type="Pfam" id="PF00593">
    <property type="entry name" value="TonB_dep_Rec_b-barrel"/>
    <property type="match status" value="1"/>
</dbReference>
<dbReference type="STRING" id="523794.Lebu_0571"/>
<evidence type="ECO:0000256" key="8">
    <source>
        <dbReference type="ARBA" id="ARBA00023237"/>
    </source>
</evidence>
<evidence type="ECO:0000313" key="16">
    <source>
        <dbReference type="Proteomes" id="UP000001910"/>
    </source>
</evidence>
<dbReference type="InterPro" id="IPR039426">
    <property type="entry name" value="TonB-dep_rcpt-like"/>
</dbReference>
<keyword evidence="4 9" id="KW-0812">Transmembrane</keyword>
<dbReference type="Gene3D" id="2.40.170.20">
    <property type="entry name" value="TonB-dependent receptor, beta-barrel domain"/>
    <property type="match status" value="1"/>
</dbReference>
<accession>C7N8K0</accession>
<comment type="subcellular location">
    <subcellularLocation>
        <location evidence="1 9">Cell outer membrane</location>
        <topology evidence="1 9">Multi-pass membrane protein</topology>
    </subcellularLocation>
</comment>
<protein>
    <submittedName>
        <fullName evidence="15">Outer membrane insertion C-terminal signal</fullName>
    </submittedName>
</protein>
<dbReference type="HOGENOM" id="CLU_008287_18_3_0"/>
<dbReference type="GO" id="GO:0044718">
    <property type="term" value="P:siderophore transmembrane transport"/>
    <property type="evidence" value="ECO:0007669"/>
    <property type="project" value="TreeGrafter"/>
</dbReference>
<name>C7N8K0_LEPBD</name>
<evidence type="ECO:0000256" key="7">
    <source>
        <dbReference type="ARBA" id="ARBA00023136"/>
    </source>
</evidence>
<evidence type="ECO:0000256" key="6">
    <source>
        <dbReference type="ARBA" id="ARBA00023077"/>
    </source>
</evidence>
<keyword evidence="8 9" id="KW-0998">Cell outer membrane</keyword>
<evidence type="ECO:0000256" key="4">
    <source>
        <dbReference type="ARBA" id="ARBA00022692"/>
    </source>
</evidence>
<dbReference type="PROSITE" id="PS52016">
    <property type="entry name" value="TONB_DEPENDENT_REC_3"/>
    <property type="match status" value="1"/>
</dbReference>
<dbReference type="InterPro" id="IPR000531">
    <property type="entry name" value="Beta-barrel_TonB"/>
</dbReference>
<evidence type="ECO:0000256" key="10">
    <source>
        <dbReference type="RuleBase" id="RU003357"/>
    </source>
</evidence>
<dbReference type="InterPro" id="IPR012910">
    <property type="entry name" value="Plug_dom"/>
</dbReference>